<evidence type="ECO:0000256" key="5">
    <source>
        <dbReference type="ARBA" id="ARBA00022475"/>
    </source>
</evidence>
<dbReference type="EMBL" id="UGHS01000004">
    <property type="protein sequence ID" value="STO93636.1"/>
    <property type="molecule type" value="Genomic_DNA"/>
</dbReference>
<dbReference type="GO" id="GO:0010045">
    <property type="term" value="P:response to nickel cation"/>
    <property type="evidence" value="ECO:0007669"/>
    <property type="project" value="TreeGrafter"/>
</dbReference>
<dbReference type="Pfam" id="PF03824">
    <property type="entry name" value="NicO"/>
    <property type="match status" value="1"/>
</dbReference>
<keyword evidence="15" id="KW-1185">Reference proteome</keyword>
<dbReference type="OrthoDB" id="9812956at2"/>
<evidence type="ECO:0000256" key="8">
    <source>
        <dbReference type="ARBA" id="ARBA00022989"/>
    </source>
</evidence>
<dbReference type="GO" id="GO:0006824">
    <property type="term" value="P:cobalt ion transport"/>
    <property type="evidence" value="ECO:0007669"/>
    <property type="project" value="UniProtKB-KW"/>
</dbReference>
<evidence type="ECO:0000256" key="10">
    <source>
        <dbReference type="ARBA" id="ARBA00023112"/>
    </source>
</evidence>
<dbReference type="GO" id="GO:0046583">
    <property type="term" value="F:monoatomic cation efflux transmembrane transporter activity"/>
    <property type="evidence" value="ECO:0007669"/>
    <property type="project" value="TreeGrafter"/>
</dbReference>
<dbReference type="Proteomes" id="UP000255264">
    <property type="component" value="Unassembled WGS sequence"/>
</dbReference>
<evidence type="ECO:0000313" key="14">
    <source>
        <dbReference type="EMBL" id="STO93636.1"/>
    </source>
</evidence>
<evidence type="ECO:0000256" key="9">
    <source>
        <dbReference type="ARBA" id="ARBA00023065"/>
    </source>
</evidence>
<keyword evidence="8 13" id="KW-1133">Transmembrane helix</keyword>
<feature type="transmembrane region" description="Helical" evidence="13">
    <location>
        <begin position="96"/>
        <end position="121"/>
    </location>
</feature>
<evidence type="ECO:0000256" key="4">
    <source>
        <dbReference type="ARBA" id="ARBA00022448"/>
    </source>
</evidence>
<keyword evidence="4 13" id="KW-0813">Transport</keyword>
<sequence>MNNTKLKLAAVLAGVLGFIFWLLPWLFVQVAAWQKAFNLLISENLHQIQANSVIAGLWLIFAAFAYGVLHALGPGHGKFIIAGYLSTHQTQLKSSLWLSLLSSITQGIVAITVTSIVVVALNLSSKYFKLSQLWLERSALILLVLLGGYWMMQGLQGLAKKRKLLIKSVRPISIKSHTQRIMPQSNIPSDTCGCGHQHLPNQHQLSQSSDLKSQLLVILTIGMRPCSGAIFVLFLAYMLDLYSWGILAVLAMSFGTGLMLSVFALLVLYARERALRLGRWYGKKGESPKMQAMVKCLAGGIMIFFAFSLLYASTTQPIGGAALFGG</sequence>
<dbReference type="PANTHER" id="PTHR40659:SF1">
    <property type="entry name" value="NICKEL_COBALT EFFLUX SYSTEM RCNA"/>
    <property type="match status" value="1"/>
</dbReference>
<keyword evidence="9" id="KW-0406">Ion transport</keyword>
<dbReference type="InterPro" id="IPR011541">
    <property type="entry name" value="Ni/Co_transpt_high_affinity"/>
</dbReference>
<feature type="transmembrane region" description="Helical" evidence="13">
    <location>
        <begin position="133"/>
        <end position="152"/>
    </location>
</feature>
<reference evidence="14 15" key="1">
    <citation type="submission" date="2018-06" db="EMBL/GenBank/DDBJ databases">
        <authorList>
            <consortium name="Pathogen Informatics"/>
            <person name="Doyle S."/>
        </authorList>
    </citation>
    <scope>NUCLEOTIDE SEQUENCE [LARGE SCALE GENOMIC DNA]</scope>
    <source>
        <strain evidence="14 15">NCTC13335</strain>
    </source>
</reference>
<dbReference type="GO" id="GO:0032025">
    <property type="term" value="P:response to cobalt ion"/>
    <property type="evidence" value="ECO:0007669"/>
    <property type="project" value="TreeGrafter"/>
</dbReference>
<accession>A0A377IZE4</accession>
<evidence type="ECO:0000256" key="11">
    <source>
        <dbReference type="ARBA" id="ARBA00023136"/>
    </source>
</evidence>
<organism evidence="14 15">
    <name type="scientific">Haemophilus pittmaniae</name>
    <dbReference type="NCBI Taxonomy" id="249188"/>
    <lineage>
        <taxon>Bacteria</taxon>
        <taxon>Pseudomonadati</taxon>
        <taxon>Pseudomonadota</taxon>
        <taxon>Gammaproteobacteria</taxon>
        <taxon>Pasteurellales</taxon>
        <taxon>Pasteurellaceae</taxon>
        <taxon>Haemophilus</taxon>
    </lineage>
</organism>
<evidence type="ECO:0000256" key="13">
    <source>
        <dbReference type="RuleBase" id="RU362101"/>
    </source>
</evidence>
<name>A0A377IZE4_9PAST</name>
<gene>
    <name evidence="14" type="ORF">NCTC13335_01520</name>
</gene>
<keyword evidence="6" id="KW-0533">Nickel</keyword>
<dbReference type="RefSeq" id="WP_115003300.1">
    <property type="nucleotide sequence ID" value="NZ_UGHS01000004.1"/>
</dbReference>
<feature type="transmembrane region" description="Helical" evidence="13">
    <location>
        <begin position="244"/>
        <end position="271"/>
    </location>
</feature>
<comment type="function">
    <text evidence="1">Efflux system for nickel and cobalt.</text>
</comment>
<evidence type="ECO:0000256" key="12">
    <source>
        <dbReference type="ARBA" id="ARBA00023285"/>
    </source>
</evidence>
<evidence type="ECO:0000256" key="6">
    <source>
        <dbReference type="ARBA" id="ARBA00022596"/>
    </source>
</evidence>
<evidence type="ECO:0000313" key="15">
    <source>
        <dbReference type="Proteomes" id="UP000255264"/>
    </source>
</evidence>
<dbReference type="GO" id="GO:0015099">
    <property type="term" value="F:nickel cation transmembrane transporter activity"/>
    <property type="evidence" value="ECO:0007669"/>
    <property type="project" value="UniProtKB-UniRule"/>
</dbReference>
<comment type="subcellular location">
    <subcellularLocation>
        <location evidence="2 13">Cell membrane</location>
        <topology evidence="2 13">Multi-pass membrane protein</topology>
    </subcellularLocation>
</comment>
<dbReference type="PANTHER" id="PTHR40659">
    <property type="entry name" value="NICKEL/COBALT EFFLUX SYSTEM RCNA"/>
    <property type="match status" value="1"/>
</dbReference>
<feature type="transmembrane region" description="Helical" evidence="13">
    <location>
        <begin position="292"/>
        <end position="312"/>
    </location>
</feature>
<keyword evidence="7 13" id="KW-0812">Transmembrane</keyword>
<keyword evidence="3" id="KW-0171">Cobalt transport</keyword>
<dbReference type="GO" id="GO:0005886">
    <property type="term" value="C:plasma membrane"/>
    <property type="evidence" value="ECO:0007669"/>
    <property type="project" value="UniProtKB-SubCell"/>
</dbReference>
<evidence type="ECO:0000256" key="7">
    <source>
        <dbReference type="ARBA" id="ARBA00022692"/>
    </source>
</evidence>
<comment type="similarity">
    <text evidence="13">Belongs to the NiCoT transporter (TC 2.A.52) family.</text>
</comment>
<protein>
    <recommendedName>
        <fullName evidence="13">Nickel/cobalt efflux system</fullName>
    </recommendedName>
</protein>
<dbReference type="AlphaFoldDB" id="A0A377IZE4"/>
<feature type="transmembrane region" description="Helical" evidence="13">
    <location>
        <begin position="48"/>
        <end position="69"/>
    </location>
</feature>
<dbReference type="InterPro" id="IPR051224">
    <property type="entry name" value="NiCoT_RcnA"/>
</dbReference>
<keyword evidence="5" id="KW-1003">Cell membrane</keyword>
<evidence type="ECO:0000256" key="2">
    <source>
        <dbReference type="ARBA" id="ARBA00004651"/>
    </source>
</evidence>
<feature type="transmembrane region" description="Helical" evidence="13">
    <location>
        <begin position="215"/>
        <end position="238"/>
    </location>
</feature>
<keyword evidence="12" id="KW-0170">Cobalt</keyword>
<evidence type="ECO:0000256" key="3">
    <source>
        <dbReference type="ARBA" id="ARBA00022426"/>
    </source>
</evidence>
<keyword evidence="11 13" id="KW-0472">Membrane</keyword>
<evidence type="ECO:0000256" key="1">
    <source>
        <dbReference type="ARBA" id="ARBA00002510"/>
    </source>
</evidence>
<proteinExistence type="inferred from homology"/>
<keyword evidence="10" id="KW-0921">Nickel transport</keyword>